<dbReference type="Proteomes" id="UP000716291">
    <property type="component" value="Unassembled WGS sequence"/>
</dbReference>
<reference evidence="1" key="1">
    <citation type="journal article" date="2020" name="Microb. Genom.">
        <title>Genetic diversity of clinical and environmental Mucorales isolates obtained from an investigation of mucormycosis cases among solid organ transplant recipients.</title>
        <authorList>
            <person name="Nguyen M.H."/>
            <person name="Kaul D."/>
            <person name="Muto C."/>
            <person name="Cheng S.J."/>
            <person name="Richter R.A."/>
            <person name="Bruno V.M."/>
            <person name="Liu G."/>
            <person name="Beyhan S."/>
            <person name="Sundermann A.J."/>
            <person name="Mounaud S."/>
            <person name="Pasculle A.W."/>
            <person name="Nierman W.C."/>
            <person name="Driscoll E."/>
            <person name="Cumbie R."/>
            <person name="Clancy C.J."/>
            <person name="Dupont C.L."/>
        </authorList>
    </citation>
    <scope>NUCLEOTIDE SEQUENCE</scope>
    <source>
        <strain evidence="1">GL11</strain>
    </source>
</reference>
<sequence length="299" mass="34293">MQFRLANPNTVVSSQLLNFLLHSLSHSLILDPKDLLTWEGVFSKQEPEEIRAHENPSFEKAPKHTLNIVPKHLTLQQLHEIISDQYKNPVSDSYNYWVKKSMIEGLGILMFNKSYLINDSEDEILDRIWKMIPWAFDKGSIVTKRESTSEVSAEQVNAKMKISAVERIARQKTGKRIDMLFRYDSYEIGVYEAKRFSREYSDEGIAGQQLNTVGSITSDLNVKILVMDCQNGYVCRLRKTEITKHPTDQGLSVKLINKCLRLVWCSHLTMEKTIGDIIEPKDEEEAAAAGFKLTPCFFC</sequence>
<evidence type="ECO:0000313" key="2">
    <source>
        <dbReference type="Proteomes" id="UP000716291"/>
    </source>
</evidence>
<protein>
    <submittedName>
        <fullName evidence="1">Uncharacterized protein</fullName>
    </submittedName>
</protein>
<comment type="caution">
    <text evidence="1">The sequence shown here is derived from an EMBL/GenBank/DDBJ whole genome shotgun (WGS) entry which is preliminary data.</text>
</comment>
<evidence type="ECO:0000313" key="1">
    <source>
        <dbReference type="EMBL" id="KAG1305727.1"/>
    </source>
</evidence>
<name>A0A9P6X615_RHIOR</name>
<gene>
    <name evidence="1" type="ORF">G6F64_008149</name>
</gene>
<accession>A0A9P6X615</accession>
<proteinExistence type="predicted"/>
<dbReference type="OrthoDB" id="2256601at2759"/>
<dbReference type="EMBL" id="JAANQT010001295">
    <property type="protein sequence ID" value="KAG1305727.1"/>
    <property type="molecule type" value="Genomic_DNA"/>
</dbReference>
<organism evidence="1 2">
    <name type="scientific">Rhizopus oryzae</name>
    <name type="common">Mucormycosis agent</name>
    <name type="synonym">Rhizopus arrhizus var. delemar</name>
    <dbReference type="NCBI Taxonomy" id="64495"/>
    <lineage>
        <taxon>Eukaryota</taxon>
        <taxon>Fungi</taxon>
        <taxon>Fungi incertae sedis</taxon>
        <taxon>Mucoromycota</taxon>
        <taxon>Mucoromycotina</taxon>
        <taxon>Mucoromycetes</taxon>
        <taxon>Mucorales</taxon>
        <taxon>Mucorineae</taxon>
        <taxon>Rhizopodaceae</taxon>
        <taxon>Rhizopus</taxon>
    </lineage>
</organism>
<dbReference type="AlphaFoldDB" id="A0A9P6X615"/>
<keyword evidence="2" id="KW-1185">Reference proteome</keyword>